<organism evidence="4 5">
    <name type="scientific">Pararobbsia alpina</name>
    <dbReference type="NCBI Taxonomy" id="621374"/>
    <lineage>
        <taxon>Bacteria</taxon>
        <taxon>Pseudomonadati</taxon>
        <taxon>Pseudomonadota</taxon>
        <taxon>Betaproteobacteria</taxon>
        <taxon>Burkholderiales</taxon>
        <taxon>Burkholderiaceae</taxon>
        <taxon>Pararobbsia</taxon>
    </lineage>
</organism>
<feature type="domain" description="GGDEF" evidence="3">
    <location>
        <begin position="35"/>
        <end position="170"/>
    </location>
</feature>
<reference evidence="4 5" key="1">
    <citation type="submission" date="2020-04" db="EMBL/GenBank/DDBJ databases">
        <authorList>
            <person name="De Canck E."/>
        </authorList>
    </citation>
    <scope>NUCLEOTIDE SEQUENCE [LARGE SCALE GENOMIC DNA]</scope>
    <source>
        <strain evidence="4 5">LMG 28138</strain>
    </source>
</reference>
<evidence type="ECO:0000313" key="4">
    <source>
        <dbReference type="EMBL" id="CAB3803530.1"/>
    </source>
</evidence>
<dbReference type="Gene3D" id="3.30.70.270">
    <property type="match status" value="1"/>
</dbReference>
<dbReference type="InterPro" id="IPR043128">
    <property type="entry name" value="Rev_trsase/Diguanyl_cyclase"/>
</dbReference>
<name>A0A6S7BYX7_9BURK</name>
<dbReference type="Pfam" id="PF00990">
    <property type="entry name" value="GGDEF"/>
    <property type="match status" value="1"/>
</dbReference>
<dbReference type="AlphaFoldDB" id="A0A6S7BYX7"/>
<dbReference type="SUPFAM" id="SSF55073">
    <property type="entry name" value="Nucleotide cyclase"/>
    <property type="match status" value="1"/>
</dbReference>
<dbReference type="FunFam" id="3.30.70.270:FF:000001">
    <property type="entry name" value="Diguanylate cyclase domain protein"/>
    <property type="match status" value="1"/>
</dbReference>
<proteinExistence type="predicted"/>
<dbReference type="EMBL" id="CADIKM010000056">
    <property type="protein sequence ID" value="CAB3803530.1"/>
    <property type="molecule type" value="Genomic_DNA"/>
</dbReference>
<keyword evidence="5" id="KW-1185">Reference proteome</keyword>
<dbReference type="Proteomes" id="UP000494115">
    <property type="component" value="Unassembled WGS sequence"/>
</dbReference>
<dbReference type="InterPro" id="IPR000160">
    <property type="entry name" value="GGDEF_dom"/>
</dbReference>
<gene>
    <name evidence="4" type="ORF">LMG28138_05365</name>
</gene>
<dbReference type="InterPro" id="IPR050469">
    <property type="entry name" value="Diguanylate_Cyclase"/>
</dbReference>
<protein>
    <recommendedName>
        <fullName evidence="1">diguanylate cyclase</fullName>
        <ecNumber evidence="1">2.7.7.65</ecNumber>
    </recommendedName>
</protein>
<dbReference type="PANTHER" id="PTHR45138:SF9">
    <property type="entry name" value="DIGUANYLATE CYCLASE DGCM-RELATED"/>
    <property type="match status" value="1"/>
</dbReference>
<evidence type="ECO:0000256" key="1">
    <source>
        <dbReference type="ARBA" id="ARBA00012528"/>
    </source>
</evidence>
<dbReference type="GO" id="GO:0052621">
    <property type="term" value="F:diguanylate cyclase activity"/>
    <property type="evidence" value="ECO:0007669"/>
    <property type="project" value="UniProtKB-EC"/>
</dbReference>
<dbReference type="PROSITE" id="PS50887">
    <property type="entry name" value="GGDEF"/>
    <property type="match status" value="1"/>
</dbReference>
<evidence type="ECO:0000256" key="2">
    <source>
        <dbReference type="ARBA" id="ARBA00034247"/>
    </source>
</evidence>
<evidence type="ECO:0000259" key="3">
    <source>
        <dbReference type="PROSITE" id="PS50887"/>
    </source>
</evidence>
<sequence>MFAGGVLGNFATRLFVGPNLPVSLSYSLADLDSRSPVAAVMIDIDAFKAYNDHYGHQGGDECLRTIAQAIASVAKRPTDFVARYGGEEFVLILRDTDQQGALRVAERIRAGIENLRIPHSACSTGVTISAGVAAQRPGEGSDRNGLIAAADRALYAAKQQGRNLACSAATDFADQAAT</sequence>
<dbReference type="GO" id="GO:1902201">
    <property type="term" value="P:negative regulation of bacterial-type flagellum-dependent cell motility"/>
    <property type="evidence" value="ECO:0007669"/>
    <property type="project" value="TreeGrafter"/>
</dbReference>
<dbReference type="RefSeq" id="WP_175107933.1">
    <property type="nucleotide sequence ID" value="NZ_CADIKM010000056.1"/>
</dbReference>
<dbReference type="GO" id="GO:0043709">
    <property type="term" value="P:cell adhesion involved in single-species biofilm formation"/>
    <property type="evidence" value="ECO:0007669"/>
    <property type="project" value="TreeGrafter"/>
</dbReference>
<dbReference type="NCBIfam" id="TIGR00254">
    <property type="entry name" value="GGDEF"/>
    <property type="match status" value="1"/>
</dbReference>
<dbReference type="PANTHER" id="PTHR45138">
    <property type="entry name" value="REGULATORY COMPONENTS OF SENSORY TRANSDUCTION SYSTEM"/>
    <property type="match status" value="1"/>
</dbReference>
<dbReference type="SMART" id="SM00267">
    <property type="entry name" value="GGDEF"/>
    <property type="match status" value="1"/>
</dbReference>
<accession>A0A6S7BYX7</accession>
<evidence type="ECO:0000313" key="5">
    <source>
        <dbReference type="Proteomes" id="UP000494115"/>
    </source>
</evidence>
<dbReference type="InterPro" id="IPR029787">
    <property type="entry name" value="Nucleotide_cyclase"/>
</dbReference>
<comment type="catalytic activity">
    <reaction evidence="2">
        <text>2 GTP = 3',3'-c-di-GMP + 2 diphosphate</text>
        <dbReference type="Rhea" id="RHEA:24898"/>
        <dbReference type="ChEBI" id="CHEBI:33019"/>
        <dbReference type="ChEBI" id="CHEBI:37565"/>
        <dbReference type="ChEBI" id="CHEBI:58805"/>
        <dbReference type="EC" id="2.7.7.65"/>
    </reaction>
</comment>
<dbReference type="EC" id="2.7.7.65" evidence="1"/>
<dbReference type="GO" id="GO:0005886">
    <property type="term" value="C:plasma membrane"/>
    <property type="evidence" value="ECO:0007669"/>
    <property type="project" value="TreeGrafter"/>
</dbReference>
<dbReference type="CDD" id="cd01949">
    <property type="entry name" value="GGDEF"/>
    <property type="match status" value="1"/>
</dbReference>